<reference evidence="2" key="1">
    <citation type="submission" date="2021-01" db="EMBL/GenBank/DDBJ databases">
        <authorList>
            <person name="Corre E."/>
            <person name="Pelletier E."/>
            <person name="Niang G."/>
            <person name="Scheremetjew M."/>
            <person name="Finn R."/>
            <person name="Kale V."/>
            <person name="Holt S."/>
            <person name="Cochrane G."/>
            <person name="Meng A."/>
            <person name="Brown T."/>
            <person name="Cohen L."/>
        </authorList>
    </citation>
    <scope>NUCLEOTIDE SEQUENCE</scope>
    <source>
        <strain evidence="2">379</strain>
    </source>
</reference>
<dbReference type="InterPro" id="IPR050846">
    <property type="entry name" value="TLCD"/>
</dbReference>
<gene>
    <name evidence="2" type="ORF">EHUX00137_LOCUS18156</name>
</gene>
<keyword evidence="1" id="KW-1133">Transmembrane helix</keyword>
<keyword evidence="1" id="KW-0812">Transmembrane</keyword>
<dbReference type="PANTHER" id="PTHR13439">
    <property type="entry name" value="CT120 PROTEIN"/>
    <property type="match status" value="1"/>
</dbReference>
<feature type="transmembrane region" description="Helical" evidence="1">
    <location>
        <begin position="12"/>
        <end position="33"/>
    </location>
</feature>
<keyword evidence="1" id="KW-0472">Membrane</keyword>
<evidence type="ECO:0000313" key="2">
    <source>
        <dbReference type="EMBL" id="CAE0550498.1"/>
    </source>
</evidence>
<name>A0A7S3SC71_EMIHU</name>
<evidence type="ECO:0008006" key="3">
    <source>
        <dbReference type="Google" id="ProtNLM"/>
    </source>
</evidence>
<evidence type="ECO:0000256" key="1">
    <source>
        <dbReference type="SAM" id="Phobius"/>
    </source>
</evidence>
<protein>
    <recommendedName>
        <fullName evidence="3">TLC domain-containing protein</fullName>
    </recommendedName>
</protein>
<dbReference type="AlphaFoldDB" id="A0A7S3SC71"/>
<feature type="transmembrane region" description="Helical" evidence="1">
    <location>
        <begin position="169"/>
        <end position="191"/>
    </location>
</feature>
<dbReference type="PANTHER" id="PTHR13439:SF0">
    <property type="entry name" value="TOPOISOMERASE I DAMAGE AFFECTED PROTEIN 4"/>
    <property type="match status" value="1"/>
</dbReference>
<feature type="transmembrane region" description="Helical" evidence="1">
    <location>
        <begin position="45"/>
        <end position="67"/>
    </location>
</feature>
<feature type="transmembrane region" description="Helical" evidence="1">
    <location>
        <begin position="211"/>
        <end position="234"/>
    </location>
</feature>
<feature type="transmembrane region" description="Helical" evidence="1">
    <location>
        <begin position="79"/>
        <end position="96"/>
    </location>
</feature>
<accession>A0A7S3SC71</accession>
<dbReference type="GO" id="GO:0055088">
    <property type="term" value="P:lipid homeostasis"/>
    <property type="evidence" value="ECO:0007669"/>
    <property type="project" value="TreeGrafter"/>
</dbReference>
<dbReference type="EMBL" id="HBIR01023696">
    <property type="protein sequence ID" value="CAE0550498.1"/>
    <property type="molecule type" value="Transcribed_RNA"/>
</dbReference>
<organism evidence="2">
    <name type="scientific">Emiliania huxleyi</name>
    <name type="common">Coccolithophore</name>
    <name type="synonym">Pontosphaera huxleyi</name>
    <dbReference type="NCBI Taxonomy" id="2903"/>
    <lineage>
        <taxon>Eukaryota</taxon>
        <taxon>Haptista</taxon>
        <taxon>Haptophyta</taxon>
        <taxon>Prymnesiophyceae</taxon>
        <taxon>Isochrysidales</taxon>
        <taxon>Noelaerhabdaceae</taxon>
        <taxon>Emiliania</taxon>
    </lineage>
</organism>
<proteinExistence type="predicted"/>
<sequence>MSADPDPHWDIKLATFGVAFLGCFLVSLLTRLASDAAGVDVPLHIRGLAVSGLHAIVVVSTATLTFLRGDGDIGVGGEEPLLGSLGLCVSVAYFVWDVRNMLRTGYQPLVPLLMHHVISGASMSWIACCVPRAVWYTCILQMSEATVPVNNLVTLWEWRGAHDRPSYTLLRWLLLAAWLPMRLLLIAYFHVPVYREWSGMSLPMHILALNGPLLLTFNSAALAKVVLHGFPWLARKGGKGE</sequence>
<dbReference type="GO" id="GO:0005783">
    <property type="term" value="C:endoplasmic reticulum"/>
    <property type="evidence" value="ECO:0007669"/>
    <property type="project" value="TreeGrafter"/>
</dbReference>